<reference evidence="1 2" key="1">
    <citation type="submission" date="2018-11" db="EMBL/GenBank/DDBJ databases">
        <authorList>
            <consortium name="Pathogen Informatics"/>
        </authorList>
    </citation>
    <scope>NUCLEOTIDE SEQUENCE [LARGE SCALE GENOMIC DNA]</scope>
</reference>
<protein>
    <submittedName>
        <fullName evidence="1">Uncharacterized protein</fullName>
    </submittedName>
</protein>
<proteinExistence type="predicted"/>
<dbReference type="AlphaFoldDB" id="A0A3P7M479"/>
<evidence type="ECO:0000313" key="1">
    <source>
        <dbReference type="EMBL" id="VDM85962.1"/>
    </source>
</evidence>
<organism evidence="1 2">
    <name type="scientific">Strongylus vulgaris</name>
    <name type="common">Blood worm</name>
    <dbReference type="NCBI Taxonomy" id="40348"/>
    <lineage>
        <taxon>Eukaryota</taxon>
        <taxon>Metazoa</taxon>
        <taxon>Ecdysozoa</taxon>
        <taxon>Nematoda</taxon>
        <taxon>Chromadorea</taxon>
        <taxon>Rhabditida</taxon>
        <taxon>Rhabditina</taxon>
        <taxon>Rhabditomorpha</taxon>
        <taxon>Strongyloidea</taxon>
        <taxon>Strongylidae</taxon>
        <taxon>Strongylus</taxon>
    </lineage>
</organism>
<evidence type="ECO:0000313" key="2">
    <source>
        <dbReference type="Proteomes" id="UP000270094"/>
    </source>
</evidence>
<name>A0A3P7M479_STRVU</name>
<accession>A0A3P7M479</accession>
<dbReference type="Proteomes" id="UP000270094">
    <property type="component" value="Unassembled WGS sequence"/>
</dbReference>
<sequence>MPSRSGTAGYVYSNGYYINHGVFVVREPVLRIG</sequence>
<keyword evidence="2" id="KW-1185">Reference proteome</keyword>
<dbReference type="EMBL" id="UYYB01147912">
    <property type="protein sequence ID" value="VDM85962.1"/>
    <property type="molecule type" value="Genomic_DNA"/>
</dbReference>
<gene>
    <name evidence="1" type="ORF">SVUK_LOCUS20960</name>
</gene>